<keyword evidence="5 8" id="KW-1133">Transmembrane helix</keyword>
<sequence>FHELKRLSSHPFAVIRIVIATMVLDEPSRVFILLSTALVHLMTPGLAFFYGGMVNRNSVLTVMLQSYSSMAVISILWFFVGFSLCYGQDGDVIGNPLTFAGLQGVNGHTNLLVNGRLIEDISGLTFCIYQLTFAVITPAIITGAFLDRLRYKIPFVIIWFFLVYCPVAHMTWGGGWLQQLGAGDYAGGTVVHITSGFSGLASPLVLGKRLNQPAEEIAHNVPFVGLGTALLWFGWFGFNGGSSLTINGSSASAAYMNSQLASASAATCWILADIYGRGRPSLVGACIGAIVGLVVITPSAGYVQPWAAVVMGPIVVPVCYSVCHLRRRYFSKHFDDALDVWGCHGMGGFVGCILVGVLSDPAECNPGAASGISTPDWCSSPNTISRSWAQVGKQSIAAVGVAAWSFIATALILKLLSALMVIRIPKGGHVDEYELGELAYSTAGGISSGDEDSQWSEEGASTPVQNS</sequence>
<feature type="transmembrane region" description="Helical" evidence="8">
    <location>
        <begin position="337"/>
        <end position="358"/>
    </location>
</feature>
<evidence type="ECO:0000313" key="12">
    <source>
        <dbReference type="Proteomes" id="UP000626109"/>
    </source>
</evidence>
<comment type="subcellular location">
    <subcellularLocation>
        <location evidence="8">Cell membrane</location>
        <topology evidence="8">Multi-pass membrane protein</topology>
    </subcellularLocation>
    <subcellularLocation>
        <location evidence="1">Membrane</location>
        <topology evidence="1">Multi-pass membrane protein</topology>
    </subcellularLocation>
</comment>
<feature type="transmembrane region" description="Helical" evidence="8">
    <location>
        <begin position="62"/>
        <end position="80"/>
    </location>
</feature>
<dbReference type="Pfam" id="PF00909">
    <property type="entry name" value="Ammonium_transp"/>
    <property type="match status" value="1"/>
</dbReference>
<feature type="transmembrane region" description="Helical" evidence="8">
    <location>
        <begin position="258"/>
        <end position="275"/>
    </location>
</feature>
<evidence type="ECO:0000256" key="6">
    <source>
        <dbReference type="ARBA" id="ARBA00023136"/>
    </source>
</evidence>
<feature type="transmembrane region" description="Helical" evidence="8">
    <location>
        <begin position="218"/>
        <end position="238"/>
    </location>
</feature>
<keyword evidence="4 8" id="KW-0812">Transmembrane</keyword>
<feature type="domain" description="Ammonium transporter AmtB-like" evidence="10">
    <location>
        <begin position="30"/>
        <end position="440"/>
    </location>
</feature>
<dbReference type="EMBL" id="CAJNNW010027590">
    <property type="protein sequence ID" value="CAE8692170.1"/>
    <property type="molecule type" value="Genomic_DNA"/>
</dbReference>
<evidence type="ECO:0000256" key="7">
    <source>
        <dbReference type="ARBA" id="ARBA00023177"/>
    </source>
</evidence>
<evidence type="ECO:0000256" key="2">
    <source>
        <dbReference type="ARBA" id="ARBA00005887"/>
    </source>
</evidence>
<evidence type="ECO:0000256" key="3">
    <source>
        <dbReference type="ARBA" id="ARBA00022448"/>
    </source>
</evidence>
<dbReference type="GO" id="GO:0005886">
    <property type="term" value="C:plasma membrane"/>
    <property type="evidence" value="ECO:0007669"/>
    <property type="project" value="UniProtKB-SubCell"/>
</dbReference>
<reference evidence="11" key="1">
    <citation type="submission" date="2021-02" db="EMBL/GenBank/DDBJ databases">
        <authorList>
            <person name="Dougan E. K."/>
            <person name="Rhodes N."/>
            <person name="Thang M."/>
            <person name="Chan C."/>
        </authorList>
    </citation>
    <scope>NUCLEOTIDE SEQUENCE</scope>
</reference>
<dbReference type="Proteomes" id="UP000626109">
    <property type="component" value="Unassembled WGS sequence"/>
</dbReference>
<comment type="similarity">
    <text evidence="2 8">Belongs to the ammonia transporter channel (TC 1.A.11.2) family.</text>
</comment>
<feature type="transmembrane region" description="Helical" evidence="8">
    <location>
        <begin position="306"/>
        <end position="325"/>
    </location>
</feature>
<evidence type="ECO:0000259" key="10">
    <source>
        <dbReference type="Pfam" id="PF00909"/>
    </source>
</evidence>
<evidence type="ECO:0000256" key="1">
    <source>
        <dbReference type="ARBA" id="ARBA00004141"/>
    </source>
</evidence>
<dbReference type="Gene3D" id="1.10.3430.10">
    <property type="entry name" value="Ammonium transporter AmtB like domains"/>
    <property type="match status" value="1"/>
</dbReference>
<dbReference type="PANTHER" id="PTHR43029:SF10">
    <property type="entry name" value="AMMONIUM TRANSPORTER MEP2"/>
    <property type="match status" value="1"/>
</dbReference>
<dbReference type="InterPro" id="IPR001905">
    <property type="entry name" value="Ammonium_transpt"/>
</dbReference>
<protein>
    <recommendedName>
        <fullName evidence="8">Ammonium transporter</fullName>
    </recommendedName>
</protein>
<organism evidence="11 12">
    <name type="scientific">Polarella glacialis</name>
    <name type="common">Dinoflagellate</name>
    <dbReference type="NCBI Taxonomy" id="89957"/>
    <lineage>
        <taxon>Eukaryota</taxon>
        <taxon>Sar</taxon>
        <taxon>Alveolata</taxon>
        <taxon>Dinophyceae</taxon>
        <taxon>Suessiales</taxon>
        <taxon>Suessiaceae</taxon>
        <taxon>Polarella</taxon>
    </lineage>
</organism>
<feature type="transmembrane region" description="Helical" evidence="8">
    <location>
        <begin position="30"/>
        <end position="50"/>
    </location>
</feature>
<name>A0A813K144_POLGL</name>
<feature type="non-terminal residue" evidence="11">
    <location>
        <position position="467"/>
    </location>
</feature>
<feature type="transmembrane region" description="Helical" evidence="8">
    <location>
        <begin position="396"/>
        <end position="416"/>
    </location>
</feature>
<evidence type="ECO:0000256" key="9">
    <source>
        <dbReference type="SAM" id="MobiDB-lite"/>
    </source>
</evidence>
<dbReference type="SUPFAM" id="SSF111352">
    <property type="entry name" value="Ammonium transporter"/>
    <property type="match status" value="1"/>
</dbReference>
<accession>A0A813K144</accession>
<comment type="caution">
    <text evidence="11">The sequence shown here is derived from an EMBL/GenBank/DDBJ whole genome shotgun (WGS) entry which is preliminary data.</text>
</comment>
<dbReference type="GO" id="GO:0008519">
    <property type="term" value="F:ammonium channel activity"/>
    <property type="evidence" value="ECO:0007669"/>
    <property type="project" value="InterPro"/>
</dbReference>
<dbReference type="PANTHER" id="PTHR43029">
    <property type="entry name" value="AMMONIUM TRANSPORTER MEP2"/>
    <property type="match status" value="1"/>
</dbReference>
<evidence type="ECO:0000256" key="5">
    <source>
        <dbReference type="ARBA" id="ARBA00022989"/>
    </source>
</evidence>
<dbReference type="InterPro" id="IPR024041">
    <property type="entry name" value="NH4_transpt_AmtB-like_dom"/>
</dbReference>
<gene>
    <name evidence="11" type="ORF">PGLA2088_LOCUS27759</name>
</gene>
<evidence type="ECO:0000256" key="8">
    <source>
        <dbReference type="RuleBase" id="RU362002"/>
    </source>
</evidence>
<evidence type="ECO:0000313" key="11">
    <source>
        <dbReference type="EMBL" id="CAE8692170.1"/>
    </source>
</evidence>
<feature type="transmembrane region" description="Helical" evidence="8">
    <location>
        <begin position="282"/>
        <end position="300"/>
    </location>
</feature>
<keyword evidence="3 8" id="KW-0813">Transport</keyword>
<dbReference type="InterPro" id="IPR018047">
    <property type="entry name" value="Ammonium_transpt_CS"/>
</dbReference>
<feature type="transmembrane region" description="Helical" evidence="8">
    <location>
        <begin position="185"/>
        <end position="206"/>
    </location>
</feature>
<dbReference type="InterPro" id="IPR029020">
    <property type="entry name" value="Ammonium/urea_transptr"/>
</dbReference>
<dbReference type="AlphaFoldDB" id="A0A813K144"/>
<feature type="region of interest" description="Disordered" evidence="9">
    <location>
        <begin position="444"/>
        <end position="467"/>
    </location>
</feature>
<keyword evidence="6 8" id="KW-0472">Membrane</keyword>
<feature type="transmembrane region" description="Helical" evidence="8">
    <location>
        <begin position="121"/>
        <end position="146"/>
    </location>
</feature>
<dbReference type="PROSITE" id="PS01219">
    <property type="entry name" value="AMMONIUM_TRANSP"/>
    <property type="match status" value="1"/>
</dbReference>
<feature type="transmembrane region" description="Helical" evidence="8">
    <location>
        <begin position="153"/>
        <end position="173"/>
    </location>
</feature>
<keyword evidence="7 8" id="KW-0924">Ammonia transport</keyword>
<proteinExistence type="inferred from homology"/>
<dbReference type="NCBIfam" id="TIGR00836">
    <property type="entry name" value="amt"/>
    <property type="match status" value="1"/>
</dbReference>
<evidence type="ECO:0000256" key="4">
    <source>
        <dbReference type="ARBA" id="ARBA00022692"/>
    </source>
</evidence>